<feature type="non-terminal residue" evidence="1">
    <location>
        <position position="63"/>
    </location>
</feature>
<gene>
    <name evidence="1" type="ORF">SCALOS_LOCUS10876</name>
</gene>
<keyword evidence="2" id="KW-1185">Reference proteome</keyword>
<evidence type="ECO:0000313" key="1">
    <source>
        <dbReference type="EMBL" id="CAG8711210.1"/>
    </source>
</evidence>
<name>A0ACA9PHP0_9GLOM</name>
<protein>
    <submittedName>
        <fullName evidence="1">6829_t:CDS:1</fullName>
    </submittedName>
</protein>
<feature type="non-terminal residue" evidence="1">
    <location>
        <position position="1"/>
    </location>
</feature>
<organism evidence="1 2">
    <name type="scientific">Scutellospora calospora</name>
    <dbReference type="NCBI Taxonomy" id="85575"/>
    <lineage>
        <taxon>Eukaryota</taxon>
        <taxon>Fungi</taxon>
        <taxon>Fungi incertae sedis</taxon>
        <taxon>Mucoromycota</taxon>
        <taxon>Glomeromycotina</taxon>
        <taxon>Glomeromycetes</taxon>
        <taxon>Diversisporales</taxon>
        <taxon>Gigasporaceae</taxon>
        <taxon>Scutellospora</taxon>
    </lineage>
</organism>
<dbReference type="Proteomes" id="UP000789860">
    <property type="component" value="Unassembled WGS sequence"/>
</dbReference>
<sequence length="63" mass="7244">NSIIELIKLKILELENLENFNEYSNNLISKTNLSLLEFFAKLAKIYLSIPVTSIPSKRLYLAT</sequence>
<proteinExistence type="predicted"/>
<evidence type="ECO:0000313" key="2">
    <source>
        <dbReference type="Proteomes" id="UP000789860"/>
    </source>
</evidence>
<reference evidence="1" key="1">
    <citation type="submission" date="2021-06" db="EMBL/GenBank/DDBJ databases">
        <authorList>
            <person name="Kallberg Y."/>
            <person name="Tangrot J."/>
            <person name="Rosling A."/>
        </authorList>
    </citation>
    <scope>NUCLEOTIDE SEQUENCE</scope>
    <source>
        <strain evidence="1">AU212A</strain>
    </source>
</reference>
<comment type="caution">
    <text evidence="1">The sequence shown here is derived from an EMBL/GenBank/DDBJ whole genome shotgun (WGS) entry which is preliminary data.</text>
</comment>
<accession>A0ACA9PHP0</accession>
<dbReference type="EMBL" id="CAJVPM010043247">
    <property type="protein sequence ID" value="CAG8711210.1"/>
    <property type="molecule type" value="Genomic_DNA"/>
</dbReference>